<feature type="compositionally biased region" description="Acidic residues" evidence="3">
    <location>
        <begin position="509"/>
        <end position="527"/>
    </location>
</feature>
<dbReference type="PANTHER" id="PTHR22872">
    <property type="entry name" value="BTK-BINDING PROTEIN-RELATED"/>
    <property type="match status" value="1"/>
</dbReference>
<evidence type="ECO:0000256" key="3">
    <source>
        <dbReference type="SAM" id="MobiDB-lite"/>
    </source>
</evidence>
<dbReference type="InterPro" id="IPR009091">
    <property type="entry name" value="RCC1/BLIP-II"/>
</dbReference>
<protein>
    <submittedName>
        <fullName evidence="4">E3 ubiquitin-protein ligase herc4</fullName>
    </submittedName>
</protein>
<feature type="repeat" description="RCC1" evidence="2">
    <location>
        <begin position="243"/>
        <end position="293"/>
    </location>
</feature>
<evidence type="ECO:0000256" key="1">
    <source>
        <dbReference type="ARBA" id="ARBA00022737"/>
    </source>
</evidence>
<feature type="region of interest" description="Disordered" evidence="3">
    <location>
        <begin position="454"/>
        <end position="534"/>
    </location>
</feature>
<dbReference type="PROSITE" id="PS50012">
    <property type="entry name" value="RCC1_3"/>
    <property type="match status" value="1"/>
</dbReference>
<dbReference type="InterPro" id="IPR051625">
    <property type="entry name" value="Signaling_Regulatory_Domain"/>
</dbReference>
<dbReference type="Gene3D" id="2.130.10.30">
    <property type="entry name" value="Regulator of chromosome condensation 1/beta-lactamase-inhibitor protein II"/>
    <property type="match status" value="1"/>
</dbReference>
<feature type="compositionally biased region" description="Basic and acidic residues" evidence="3">
    <location>
        <begin position="459"/>
        <end position="478"/>
    </location>
</feature>
<dbReference type="Proteomes" id="UP001470230">
    <property type="component" value="Unassembled WGS sequence"/>
</dbReference>
<sequence length="534" mass="59906">MSIIVGGKNDFRQIHQTNALKEIKNPTPYKNDFNDISLSVYNDFAVTVGENHLPYGIGNNKNQSMLPYRSGVLKQFFGIHLNNAPPAESAVCGLNYTLFQFSSTTKSGEKSPSYLGYVFGNDKKSDFAYLNTQGYEIISIYGGSQISAAIDECGSIHIIEPSIFNDKEYSTKVTWLPESDLPVFIAFQSKNILALSSRGYVYEYNMSDLNKSDYFHVVRELYGIQCVSISGIHEHSLVVASDGTVYGRGSNRNNQLGIDEISAPRFVEIASLKDKNITSVFAGAFHSFFVDNVGALYVCGTNKFGEAMLNEAAVGKFIEKPILTSITKGVRFCVVGTNLSIVFLKAPPPNNSNRKIELSSAFPYPTLCYHSKSDVSDVLSSIEKELFEKDLEIKKLIEKIGQISNIDKNKMMIRTAQTKMFRLAKALLTMYSNDEAFKKFKVDQTLKKYINEEDNASNEGKKEENDKKVENVVDKDSNANDDDDDQDEYSDDAPEQNNNINDNDANENMNDDDDDNNEDDDEYDDNEKDFLEDF</sequence>
<dbReference type="Pfam" id="PF00415">
    <property type="entry name" value="RCC1"/>
    <property type="match status" value="1"/>
</dbReference>
<organism evidence="4 5">
    <name type="scientific">Tritrichomonas musculus</name>
    <dbReference type="NCBI Taxonomy" id="1915356"/>
    <lineage>
        <taxon>Eukaryota</taxon>
        <taxon>Metamonada</taxon>
        <taxon>Parabasalia</taxon>
        <taxon>Tritrichomonadida</taxon>
        <taxon>Tritrichomonadidae</taxon>
        <taxon>Tritrichomonas</taxon>
    </lineage>
</organism>
<evidence type="ECO:0000313" key="4">
    <source>
        <dbReference type="EMBL" id="KAK8837259.1"/>
    </source>
</evidence>
<gene>
    <name evidence="4" type="ORF">M9Y10_036689</name>
</gene>
<name>A0ABR2GTJ6_9EUKA</name>
<reference evidence="4 5" key="1">
    <citation type="submission" date="2024-04" db="EMBL/GenBank/DDBJ databases">
        <title>Tritrichomonas musculus Genome.</title>
        <authorList>
            <person name="Alves-Ferreira E."/>
            <person name="Grigg M."/>
            <person name="Lorenzi H."/>
            <person name="Galac M."/>
        </authorList>
    </citation>
    <scope>NUCLEOTIDE SEQUENCE [LARGE SCALE GENOMIC DNA]</scope>
    <source>
        <strain evidence="4 5">EAF2021</strain>
    </source>
</reference>
<dbReference type="EMBL" id="JAPFFF010000060">
    <property type="protein sequence ID" value="KAK8837259.1"/>
    <property type="molecule type" value="Genomic_DNA"/>
</dbReference>
<keyword evidence="1" id="KW-0677">Repeat</keyword>
<keyword evidence="5" id="KW-1185">Reference proteome</keyword>
<accession>A0ABR2GTJ6</accession>
<evidence type="ECO:0000256" key="2">
    <source>
        <dbReference type="PROSITE-ProRule" id="PRU00235"/>
    </source>
</evidence>
<dbReference type="InterPro" id="IPR000408">
    <property type="entry name" value="Reg_chr_condens"/>
</dbReference>
<feature type="compositionally biased region" description="Acidic residues" evidence="3">
    <location>
        <begin position="479"/>
        <end position="494"/>
    </location>
</feature>
<feature type="compositionally biased region" description="Low complexity" evidence="3">
    <location>
        <begin position="497"/>
        <end position="508"/>
    </location>
</feature>
<dbReference type="SUPFAM" id="SSF50985">
    <property type="entry name" value="RCC1/BLIP-II"/>
    <property type="match status" value="1"/>
</dbReference>
<evidence type="ECO:0000313" key="5">
    <source>
        <dbReference type="Proteomes" id="UP001470230"/>
    </source>
</evidence>
<comment type="caution">
    <text evidence="4">The sequence shown here is derived from an EMBL/GenBank/DDBJ whole genome shotgun (WGS) entry which is preliminary data.</text>
</comment>
<proteinExistence type="predicted"/>